<dbReference type="Pfam" id="PF07238">
    <property type="entry name" value="PilZ"/>
    <property type="match status" value="2"/>
</dbReference>
<dbReference type="Gene3D" id="2.40.10.220">
    <property type="entry name" value="predicted glycosyltransferase like domains"/>
    <property type="match status" value="2"/>
</dbReference>
<dbReference type="EMBL" id="UOGE01000040">
    <property type="protein sequence ID" value="VAX19176.1"/>
    <property type="molecule type" value="Genomic_DNA"/>
</dbReference>
<dbReference type="InterPro" id="IPR009875">
    <property type="entry name" value="PilZ_domain"/>
</dbReference>
<dbReference type="SUPFAM" id="SSF141371">
    <property type="entry name" value="PilZ domain-like"/>
    <property type="match status" value="3"/>
</dbReference>
<name>A0A3B1BLI2_9ZZZZ</name>
<dbReference type="AlphaFoldDB" id="A0A3B1BLI2"/>
<dbReference type="Gene3D" id="2.30.110.10">
    <property type="entry name" value="Electron Transport, Fmn-binding Protein, Chain A"/>
    <property type="match status" value="1"/>
</dbReference>
<keyword evidence="1" id="KW-0547">Nucleotide-binding</keyword>
<proteinExistence type="predicted"/>
<dbReference type="InterPro" id="IPR012349">
    <property type="entry name" value="Split_barrel_FMN-bd"/>
</dbReference>
<accession>A0A3B1BLI2</accession>
<dbReference type="Pfam" id="PF12945">
    <property type="entry name" value="PilZNR"/>
    <property type="match status" value="1"/>
</dbReference>
<organism evidence="5">
    <name type="scientific">hydrothermal vent metagenome</name>
    <dbReference type="NCBI Taxonomy" id="652676"/>
    <lineage>
        <taxon>unclassified sequences</taxon>
        <taxon>metagenomes</taxon>
        <taxon>ecological metagenomes</taxon>
    </lineage>
</organism>
<evidence type="ECO:0008006" key="6">
    <source>
        <dbReference type="Google" id="ProtNLM"/>
    </source>
</evidence>
<sequence>MSATTNQMLALGEEMSLEADGRKANVHIRGWREGSYMLVESPDPTWIAKAGDSIIGRLLFRGTYYGFETSVVGQLPEVKILVLSYPANTVETVYRKEDRFSTTIPVIAYKENDKETGEFQGMIVNISQGGCRLLCSKRFEPDETLVLNGMLPNGGEIKELNFAIAHIIKENGKYQYGGRFVTLREAHKSALKDFFEINDFFNESERVGEYVQKDQINIPVGGICIIQAGKSRYRSIFRGSDFPRYAFMDMPIVNGKPVTLGHHEECIIRFQNSGIVYGFETEVVKQYSRPIPMWVLNYPGNMEKVSLRKSERVQTFLPATMVSNGDEQKGAVIDLSIGGCQFVLGGGEAEPGSECLLHMALPDGVKIGGLACEVKNIRESNSKKFAGLVFSDMDGPDTRKMNSFYSLCKEWV</sequence>
<feature type="domain" description="PilZ" evidence="3">
    <location>
        <begin position="95"/>
        <end position="194"/>
    </location>
</feature>
<gene>
    <name evidence="5" type="ORF">MNBD_NITROSPINAE02-607</name>
</gene>
<feature type="domain" description="Type III secretion system flagellar brake protein YcgR PilZN" evidence="4">
    <location>
        <begin position="229"/>
        <end position="299"/>
    </location>
</feature>
<evidence type="ECO:0000256" key="1">
    <source>
        <dbReference type="ARBA" id="ARBA00022741"/>
    </source>
</evidence>
<reference evidence="5" key="1">
    <citation type="submission" date="2018-06" db="EMBL/GenBank/DDBJ databases">
        <authorList>
            <person name="Zhirakovskaya E."/>
        </authorList>
    </citation>
    <scope>NUCLEOTIDE SEQUENCE</scope>
</reference>
<evidence type="ECO:0000313" key="5">
    <source>
        <dbReference type="EMBL" id="VAX19176.1"/>
    </source>
</evidence>
<evidence type="ECO:0000259" key="3">
    <source>
        <dbReference type="Pfam" id="PF07238"/>
    </source>
</evidence>
<keyword evidence="2" id="KW-0975">Bacterial flagellum</keyword>
<feature type="domain" description="PilZ" evidence="3">
    <location>
        <begin position="307"/>
        <end position="401"/>
    </location>
</feature>
<evidence type="ECO:0000256" key="2">
    <source>
        <dbReference type="ARBA" id="ARBA00023143"/>
    </source>
</evidence>
<dbReference type="GO" id="GO:0035438">
    <property type="term" value="F:cyclic-di-GMP binding"/>
    <property type="evidence" value="ECO:0007669"/>
    <property type="project" value="InterPro"/>
</dbReference>
<protein>
    <recommendedName>
        <fullName evidence="6">PilZ domain-containing protein</fullName>
    </recommendedName>
</protein>
<dbReference type="InterPro" id="IPR009926">
    <property type="entry name" value="T3SS_YcgR_PilZN"/>
</dbReference>
<evidence type="ECO:0000259" key="4">
    <source>
        <dbReference type="Pfam" id="PF12945"/>
    </source>
</evidence>